<evidence type="ECO:0000256" key="1">
    <source>
        <dbReference type="SAM" id="Phobius"/>
    </source>
</evidence>
<organism evidence="2 3">
    <name type="scientific">Candidatus Criblamydia sequanensis CRIB-18</name>
    <dbReference type="NCBI Taxonomy" id="1437425"/>
    <lineage>
        <taxon>Bacteria</taxon>
        <taxon>Pseudomonadati</taxon>
        <taxon>Chlamydiota</taxon>
        <taxon>Chlamydiia</taxon>
        <taxon>Parachlamydiales</taxon>
        <taxon>Candidatus Criblamydiaceae</taxon>
        <taxon>Candidatus Criblamydia</taxon>
    </lineage>
</organism>
<reference evidence="2" key="2">
    <citation type="submission" date="2014-09" db="EMBL/GenBank/DDBJ databases">
        <title>Criblamydia sequanensis harbors a mega-plasmid encoding arsenite resistance.</title>
        <authorList>
            <person name="Bertelli C."/>
            <person name="Goesmann A."/>
            <person name="Greub G."/>
        </authorList>
    </citation>
    <scope>NUCLEOTIDE SEQUENCE [LARGE SCALE GENOMIC DNA]</scope>
    <source>
        <strain evidence="2">CRIB-18</strain>
    </source>
</reference>
<comment type="caution">
    <text evidence="2">The sequence shown here is derived from an EMBL/GenBank/DDBJ whole genome shotgun (WGS) entry which is preliminary data.</text>
</comment>
<gene>
    <name evidence="2" type="ORF">CSEC_1803</name>
</gene>
<dbReference type="Proteomes" id="UP000031552">
    <property type="component" value="Unassembled WGS sequence"/>
</dbReference>
<keyword evidence="1" id="KW-0812">Transmembrane</keyword>
<evidence type="ECO:0000313" key="2">
    <source>
        <dbReference type="EMBL" id="CDR34612.1"/>
    </source>
</evidence>
<evidence type="ECO:0000313" key="3">
    <source>
        <dbReference type="Proteomes" id="UP000031552"/>
    </source>
</evidence>
<name>A0A090CZN7_9BACT</name>
<keyword evidence="1" id="KW-1133">Transmembrane helix</keyword>
<keyword evidence="1" id="KW-0472">Membrane</keyword>
<sequence length="239" mass="26585">MKAASSNYKSEFPIKESFIDTFDPEWLKKNSKNILLAFGLAMLLLIIGAKYFFTAGLKAESDYIAADTYFTEMKTASIKGDRDTALKSYQQLKDVLEKHPELTTKYNGLLGQLLMLLGESKEAAPYLKEGIQTLIARGLNLYSTLSESSQLAANQDLAKAADLEKKLLVLLSQNQDQETEYLKAYNLLQLSFIEMALNQPSTYGSEVEALLKDKDSPLSKIGDKFTQGEAKLIDALKAK</sequence>
<dbReference type="AlphaFoldDB" id="A0A090CZN7"/>
<dbReference type="EMBL" id="CCEJ010000008">
    <property type="protein sequence ID" value="CDR34612.1"/>
    <property type="molecule type" value="Genomic_DNA"/>
</dbReference>
<proteinExistence type="predicted"/>
<dbReference type="eggNOG" id="ENOG503307D">
    <property type="taxonomic scope" value="Bacteria"/>
</dbReference>
<keyword evidence="3" id="KW-1185">Reference proteome</keyword>
<protein>
    <submittedName>
        <fullName evidence="2">Membrane protein</fullName>
    </submittedName>
</protein>
<accession>A0A090CZN7</accession>
<dbReference type="RefSeq" id="WP_041018115.1">
    <property type="nucleotide sequence ID" value="NZ_CCEJ010000008.1"/>
</dbReference>
<reference evidence="2" key="1">
    <citation type="submission" date="2013-12" db="EMBL/GenBank/DDBJ databases">
        <authorList>
            <person name="Linke B."/>
        </authorList>
    </citation>
    <scope>NUCLEOTIDE SEQUENCE [LARGE SCALE GENOMIC DNA]</scope>
    <source>
        <strain evidence="2">CRIB-18</strain>
    </source>
</reference>
<feature type="transmembrane region" description="Helical" evidence="1">
    <location>
        <begin position="34"/>
        <end position="53"/>
    </location>
</feature>